<evidence type="ECO:0000313" key="1">
    <source>
        <dbReference type="EMBL" id="KAF2749635.1"/>
    </source>
</evidence>
<reference evidence="1" key="1">
    <citation type="journal article" date="2020" name="Stud. Mycol.">
        <title>101 Dothideomycetes genomes: a test case for predicting lifestyles and emergence of pathogens.</title>
        <authorList>
            <person name="Haridas S."/>
            <person name="Albert R."/>
            <person name="Binder M."/>
            <person name="Bloem J."/>
            <person name="Labutti K."/>
            <person name="Salamov A."/>
            <person name="Andreopoulos B."/>
            <person name="Baker S."/>
            <person name="Barry K."/>
            <person name="Bills G."/>
            <person name="Bluhm B."/>
            <person name="Cannon C."/>
            <person name="Castanera R."/>
            <person name="Culley D."/>
            <person name="Daum C."/>
            <person name="Ezra D."/>
            <person name="Gonzalez J."/>
            <person name="Henrissat B."/>
            <person name="Kuo A."/>
            <person name="Liang C."/>
            <person name="Lipzen A."/>
            <person name="Lutzoni F."/>
            <person name="Magnuson J."/>
            <person name="Mondo S."/>
            <person name="Nolan M."/>
            <person name="Ohm R."/>
            <person name="Pangilinan J."/>
            <person name="Park H.-J."/>
            <person name="Ramirez L."/>
            <person name="Alfaro M."/>
            <person name="Sun H."/>
            <person name="Tritt A."/>
            <person name="Yoshinaga Y."/>
            <person name="Zwiers L.-H."/>
            <person name="Turgeon B."/>
            <person name="Goodwin S."/>
            <person name="Spatafora J."/>
            <person name="Crous P."/>
            <person name="Grigoriev I."/>
        </authorList>
    </citation>
    <scope>NUCLEOTIDE SEQUENCE</scope>
    <source>
        <strain evidence="1">CBS 119925</strain>
    </source>
</reference>
<accession>A0A6A6VGE3</accession>
<sequence>MAMNYDRLKRLQEAQRRMAKPKIAAQKEIAKQLKRKPNDPYFLAWQVDNALHIGTADRKTLDQILGRKPPIADIDLLDYLYEISVKMTKVSTESAYPPVSAGQAVLDAWSSTADSLPKAALRSQLWAAFVSTAVDLGCWEDARYGFEAYVKARQEADKGSGKEPDKSIFVQRQFFNAMSYSIQSRLHEETGRPLDKHVATWAGFFPAVTKAMLQKSPKSAEVIFLARLWDELGRIPEFWTLWDGAPIKSVITNQSALQAIHRFQRASLYSNQQWKALLDLCLYRISSLLDRCSEVDSDEPLSTHLLETDIETLVMAIKSVRKLEAAENSEVPPAAETVLRNLSDRVASKDTRAAMLAHMLVATVLDKKELLGLCNKFFSKRYGYESCYKDLILFVELLDEKEQSEFRAHISSVSESMANEAHPSEQTEARKRQCLLHLLKFQFFLDVSIPQSPDLSKIETLIAKAIDLCANEANGLSPAYWDSGFLAVHVLATASHRDATGKPTTPGLKSFTQKSQWQNQAAILARHLLDNPEGIKQQKLALYCVRLYAVLGLSGISFDLYPRTRVKSLMEMAASHFLLNRVSLICPFDCSSPRDRTVNQLEQNIRVADDMKANIPLSICKAEGWSTTAFEQIRYWRASNGNISRHLSVMALRQIARLRGTAIEEALEPDISTFTYITDQRDFTAMLDIECTAVKEGRYGDDLSSLPGGYSTLSSLHRFYSGQDTASQLIFDQKLQPTSQKRVKLLAKAVEDSNKPDHEDDDPERMFDTTWQHLVTLGHQLHPPPDAKKDIAAYLQALKDTLSDLKEANDTLKTTCSTTTAPNRENPDTSPLPRSETFIYWFSLLLVLQASHKAALTAIEQLKLLKVNVLQKQKQEALAAANELLASTQDSYKVLMEHVKNWKSFVEDFGARVIGAWARSGETGKAVGAFVPQRAVEGSAREFARQLGFSLEGVLKVKLVVR</sequence>
<evidence type="ECO:0000313" key="2">
    <source>
        <dbReference type="Proteomes" id="UP000799440"/>
    </source>
</evidence>
<keyword evidence="2" id="KW-1185">Reference proteome</keyword>
<dbReference type="InterPro" id="IPR019183">
    <property type="entry name" value="NAA25_NatB_aux_su"/>
</dbReference>
<dbReference type="Pfam" id="PF09797">
    <property type="entry name" value="NatB_MDM20"/>
    <property type="match status" value="1"/>
</dbReference>
<gene>
    <name evidence="1" type="ORF">M011DRAFT_474991</name>
</gene>
<dbReference type="EMBL" id="MU006565">
    <property type="protein sequence ID" value="KAF2749635.1"/>
    <property type="molecule type" value="Genomic_DNA"/>
</dbReference>
<protein>
    <submittedName>
        <fullName evidence="1">Uncharacterized protein</fullName>
    </submittedName>
</protein>
<organism evidence="1 2">
    <name type="scientific">Sporormia fimetaria CBS 119925</name>
    <dbReference type="NCBI Taxonomy" id="1340428"/>
    <lineage>
        <taxon>Eukaryota</taxon>
        <taxon>Fungi</taxon>
        <taxon>Dikarya</taxon>
        <taxon>Ascomycota</taxon>
        <taxon>Pezizomycotina</taxon>
        <taxon>Dothideomycetes</taxon>
        <taxon>Pleosporomycetidae</taxon>
        <taxon>Pleosporales</taxon>
        <taxon>Sporormiaceae</taxon>
        <taxon>Sporormia</taxon>
    </lineage>
</organism>
<dbReference type="Proteomes" id="UP000799440">
    <property type="component" value="Unassembled WGS sequence"/>
</dbReference>
<name>A0A6A6VGE3_9PLEO</name>
<dbReference type="AlphaFoldDB" id="A0A6A6VGE3"/>
<dbReference type="OrthoDB" id="24670at2759"/>
<proteinExistence type="predicted"/>